<evidence type="ECO:0000256" key="4">
    <source>
        <dbReference type="ARBA" id="ARBA00022574"/>
    </source>
</evidence>
<dbReference type="Gene3D" id="2.130.10.10">
    <property type="entry name" value="YVTN repeat-like/Quinoprotein amine dehydrogenase"/>
    <property type="match status" value="1"/>
</dbReference>
<feature type="region of interest" description="Disordered" evidence="10">
    <location>
        <begin position="312"/>
        <end position="399"/>
    </location>
</feature>
<dbReference type="GO" id="GO:0012505">
    <property type="term" value="C:endomembrane system"/>
    <property type="evidence" value="ECO:0007669"/>
    <property type="project" value="UniProtKB-SubCell"/>
</dbReference>
<dbReference type="GO" id="GO:0015031">
    <property type="term" value="P:protein transport"/>
    <property type="evidence" value="ECO:0007669"/>
    <property type="project" value="UniProtKB-KW"/>
</dbReference>
<feature type="compositionally biased region" description="Acidic residues" evidence="10">
    <location>
        <begin position="342"/>
        <end position="369"/>
    </location>
</feature>
<evidence type="ECO:0000256" key="3">
    <source>
        <dbReference type="ARBA" id="ARBA00022554"/>
    </source>
</evidence>
<sequence length="542" mass="59581">MPNLLAMEATSAANHAQAMQQQQHQQQQLQRQRARASDLVNFANFNQDFSCISVGYQNGYKIYNCEPFGQCFIKTDGSIGIVEMLFCSSLLAIVGIGEQHSLSPRRLKIVNTKRQTTICELTFPGTILAVKMNRERLIVLLEETIYVYDINNMRLLHTIEIPPNPNGLIALSPSSENNFLAYPSPQKISNNQNDSNGNVNTQHVRNGDVIIFDAKSLQPTSVIEAHKTPLAAIALSKDGLLLATASDKGTIVRIFSVTTGIKLYQFRRGTYPTKIYSLAFSPDNKFVIASSATETVHVFRLGEEEAANTIKTANKKAKKGNMINPLMTSSDIYPHNQHTSSDDEDEDDDEDDDDEESVEDGDEDEDDGRDDNSLNPVPSHLRRKQSNSSVGSFHSGELSLSADKKEPLVDNARRTVARMLRRTSQSLGRKAAEKMGTYLPPKFSSILEPNRHFASLKVPASKDTKTVVGIGSKIGLLETLNSNDSTASGSSSGELGVDESTANKSLVHIMVITSEGCFYNFGLDPQRGGDCVLLNQRNLMSS</sequence>
<keyword evidence="6" id="KW-0653">Protein transport</keyword>
<name>A0A1E4T4D8_9ASCO</name>
<dbReference type="InterPro" id="IPR048720">
    <property type="entry name" value="PROPPIN"/>
</dbReference>
<dbReference type="AlphaFoldDB" id="A0A1E4T4D8"/>
<evidence type="ECO:0000256" key="2">
    <source>
        <dbReference type="ARBA" id="ARBA00022448"/>
    </source>
</evidence>
<dbReference type="OrthoDB" id="1667587at2759"/>
<keyword evidence="12" id="KW-1185">Reference proteome</keyword>
<evidence type="ECO:0000256" key="10">
    <source>
        <dbReference type="SAM" id="MobiDB-lite"/>
    </source>
</evidence>
<keyword evidence="3" id="KW-0926">Vacuole</keyword>
<dbReference type="SUPFAM" id="SSF50978">
    <property type="entry name" value="WD40 repeat-like"/>
    <property type="match status" value="1"/>
</dbReference>
<dbReference type="Proteomes" id="UP000094801">
    <property type="component" value="Unassembled WGS sequence"/>
</dbReference>
<organism evidence="11 12">
    <name type="scientific">[Candida] arabinofermentans NRRL YB-2248</name>
    <dbReference type="NCBI Taxonomy" id="983967"/>
    <lineage>
        <taxon>Eukaryota</taxon>
        <taxon>Fungi</taxon>
        <taxon>Dikarya</taxon>
        <taxon>Ascomycota</taxon>
        <taxon>Saccharomycotina</taxon>
        <taxon>Pichiomycetes</taxon>
        <taxon>Pichiales</taxon>
        <taxon>Pichiaceae</taxon>
        <taxon>Ogataea</taxon>
        <taxon>Ogataea/Candida clade</taxon>
    </lineage>
</organism>
<evidence type="ECO:0000256" key="7">
    <source>
        <dbReference type="ARBA" id="ARBA00025740"/>
    </source>
</evidence>
<evidence type="ECO:0000256" key="5">
    <source>
        <dbReference type="ARBA" id="ARBA00022737"/>
    </source>
</evidence>
<evidence type="ECO:0000256" key="1">
    <source>
        <dbReference type="ARBA" id="ARBA00004184"/>
    </source>
</evidence>
<keyword evidence="4" id="KW-0853">WD repeat</keyword>
<dbReference type="InterPro" id="IPR001680">
    <property type="entry name" value="WD40_rpt"/>
</dbReference>
<keyword evidence="9" id="KW-0175">Coiled coil</keyword>
<proteinExistence type="inferred from homology"/>
<evidence type="ECO:0000256" key="9">
    <source>
        <dbReference type="SAM" id="Coils"/>
    </source>
</evidence>
<evidence type="ECO:0000256" key="8">
    <source>
        <dbReference type="ARBA" id="ARBA00037813"/>
    </source>
</evidence>
<keyword evidence="5" id="KW-0677">Repeat</keyword>
<accession>A0A1E4T4D8</accession>
<evidence type="ECO:0008006" key="13">
    <source>
        <dbReference type="Google" id="ProtNLM"/>
    </source>
</evidence>
<evidence type="ECO:0000313" key="11">
    <source>
        <dbReference type="EMBL" id="ODV86620.1"/>
    </source>
</evidence>
<feature type="compositionally biased region" description="Polar residues" evidence="10">
    <location>
        <begin position="326"/>
        <end position="339"/>
    </location>
</feature>
<dbReference type="Pfam" id="PF21032">
    <property type="entry name" value="PROPPIN"/>
    <property type="match status" value="1"/>
</dbReference>
<comment type="similarity">
    <text evidence="7">Belongs to the WD repeat PROPPIN family.</text>
</comment>
<dbReference type="SMART" id="SM00320">
    <property type="entry name" value="WD40"/>
    <property type="match status" value="2"/>
</dbReference>
<comment type="subcellular location">
    <subcellularLocation>
        <location evidence="1">Endomembrane system</location>
        <topology evidence="1">Peripheral membrane protein</topology>
    </subcellularLocation>
    <subcellularLocation>
        <location evidence="8">Vacuole membrane</location>
    </subcellularLocation>
</comment>
<reference evidence="12" key="1">
    <citation type="submission" date="2016-04" db="EMBL/GenBank/DDBJ databases">
        <title>Comparative genomics of biotechnologically important yeasts.</title>
        <authorList>
            <consortium name="DOE Joint Genome Institute"/>
            <person name="Riley R."/>
            <person name="Haridas S."/>
            <person name="Wolfe K.H."/>
            <person name="Lopes M.R."/>
            <person name="Hittinger C.T."/>
            <person name="Goker M."/>
            <person name="Salamov A."/>
            <person name="Wisecaver J."/>
            <person name="Long T.M."/>
            <person name="Aerts A.L."/>
            <person name="Barry K."/>
            <person name="Choi C."/>
            <person name="Clum A."/>
            <person name="Coughlan A.Y."/>
            <person name="Deshpande S."/>
            <person name="Douglass A.P."/>
            <person name="Hanson S.J."/>
            <person name="Klenk H.-P."/>
            <person name="Labutti K."/>
            <person name="Lapidus A."/>
            <person name="Lindquist E."/>
            <person name="Lipzen A."/>
            <person name="Meier-Kolthoff J.P."/>
            <person name="Ohm R.A."/>
            <person name="Otillar R.P."/>
            <person name="Pangilinan J."/>
            <person name="Peng Y."/>
            <person name="Rokas A."/>
            <person name="Rosa C.A."/>
            <person name="Scheuner C."/>
            <person name="Sibirny A.A."/>
            <person name="Slot J.C."/>
            <person name="Stielow J.B."/>
            <person name="Sun H."/>
            <person name="Kurtzman C.P."/>
            <person name="Blackwell M."/>
            <person name="Grigoriev I.V."/>
            <person name="Jeffries T.W."/>
        </authorList>
    </citation>
    <scope>NUCLEOTIDE SEQUENCE [LARGE SCALE GENOMIC DNA]</scope>
    <source>
        <strain evidence="12">NRRL YB-2248</strain>
    </source>
</reference>
<gene>
    <name evidence="11" type="ORF">CANARDRAFT_27048</name>
</gene>
<dbReference type="PANTHER" id="PTHR11227">
    <property type="entry name" value="WD-REPEAT PROTEIN INTERACTING WITH PHOSPHOINOSIDES WIPI -RELATED"/>
    <property type="match status" value="1"/>
</dbReference>
<protein>
    <recommendedName>
        <fullName evidence="13">Autophagy-related protein 18</fullName>
    </recommendedName>
</protein>
<dbReference type="STRING" id="983967.A0A1E4T4D8"/>
<dbReference type="InterPro" id="IPR036322">
    <property type="entry name" value="WD40_repeat_dom_sf"/>
</dbReference>
<dbReference type="EMBL" id="KV453849">
    <property type="protein sequence ID" value="ODV86620.1"/>
    <property type="molecule type" value="Genomic_DNA"/>
</dbReference>
<evidence type="ECO:0000313" key="12">
    <source>
        <dbReference type="Proteomes" id="UP000094801"/>
    </source>
</evidence>
<keyword evidence="2" id="KW-0813">Transport</keyword>
<evidence type="ECO:0000256" key="6">
    <source>
        <dbReference type="ARBA" id="ARBA00022927"/>
    </source>
</evidence>
<feature type="coiled-coil region" evidence="9">
    <location>
        <begin position="12"/>
        <end position="39"/>
    </location>
</feature>
<dbReference type="InterPro" id="IPR015943">
    <property type="entry name" value="WD40/YVTN_repeat-like_dom_sf"/>
</dbReference>
<dbReference type="GO" id="GO:0005774">
    <property type="term" value="C:vacuolar membrane"/>
    <property type="evidence" value="ECO:0007669"/>
    <property type="project" value="UniProtKB-SubCell"/>
</dbReference>